<keyword evidence="2" id="KW-0560">Oxidoreductase</keyword>
<organism evidence="6 7">
    <name type="scientific">Virgisporangium aurantiacum</name>
    <dbReference type="NCBI Taxonomy" id="175570"/>
    <lineage>
        <taxon>Bacteria</taxon>
        <taxon>Bacillati</taxon>
        <taxon>Actinomycetota</taxon>
        <taxon>Actinomycetes</taxon>
        <taxon>Micromonosporales</taxon>
        <taxon>Micromonosporaceae</taxon>
        <taxon>Virgisporangium</taxon>
    </lineage>
</organism>
<dbReference type="InterPro" id="IPR011006">
    <property type="entry name" value="CheY-like_superfamily"/>
</dbReference>
<feature type="modified residue" description="4-aspartylphosphate" evidence="4">
    <location>
        <position position="62"/>
    </location>
</feature>
<accession>A0A8J3ZAR8</accession>
<gene>
    <name evidence="6" type="primary">trxB_3</name>
    <name evidence="6" type="ORF">Vau01_080420</name>
</gene>
<dbReference type="GO" id="GO:0000160">
    <property type="term" value="P:phosphorelay signal transduction system"/>
    <property type="evidence" value="ECO:0007669"/>
    <property type="project" value="InterPro"/>
</dbReference>
<dbReference type="EMBL" id="BOPG01000056">
    <property type="protein sequence ID" value="GIJ60526.1"/>
    <property type="molecule type" value="Genomic_DNA"/>
</dbReference>
<dbReference type="SMART" id="SM00448">
    <property type="entry name" value="REC"/>
    <property type="match status" value="1"/>
</dbReference>
<keyword evidence="7" id="KW-1185">Reference proteome</keyword>
<dbReference type="InterPro" id="IPR036188">
    <property type="entry name" value="FAD/NAD-bd_sf"/>
</dbReference>
<evidence type="ECO:0000313" key="7">
    <source>
        <dbReference type="Proteomes" id="UP000612585"/>
    </source>
</evidence>
<dbReference type="InterPro" id="IPR050097">
    <property type="entry name" value="Ferredoxin-NADP_redctase_2"/>
</dbReference>
<evidence type="ECO:0000256" key="3">
    <source>
        <dbReference type="ARBA" id="ARBA00048132"/>
    </source>
</evidence>
<reference evidence="6" key="1">
    <citation type="submission" date="2021-01" db="EMBL/GenBank/DDBJ databases">
        <title>Whole genome shotgun sequence of Virgisporangium aurantiacum NBRC 16421.</title>
        <authorList>
            <person name="Komaki H."/>
            <person name="Tamura T."/>
        </authorList>
    </citation>
    <scope>NUCLEOTIDE SEQUENCE</scope>
    <source>
        <strain evidence="6">NBRC 16421</strain>
    </source>
</reference>
<dbReference type="PRINTS" id="PR00368">
    <property type="entry name" value="FADPNR"/>
</dbReference>
<dbReference type="SUPFAM" id="SSF52172">
    <property type="entry name" value="CheY-like"/>
    <property type="match status" value="1"/>
</dbReference>
<comment type="catalytic activity">
    <reaction evidence="3">
        <text>[thioredoxin]-dithiol + NADP(+) = [thioredoxin]-disulfide + NADPH + H(+)</text>
        <dbReference type="Rhea" id="RHEA:20345"/>
        <dbReference type="Rhea" id="RHEA-COMP:10698"/>
        <dbReference type="Rhea" id="RHEA-COMP:10700"/>
        <dbReference type="ChEBI" id="CHEBI:15378"/>
        <dbReference type="ChEBI" id="CHEBI:29950"/>
        <dbReference type="ChEBI" id="CHEBI:50058"/>
        <dbReference type="ChEBI" id="CHEBI:57783"/>
        <dbReference type="ChEBI" id="CHEBI:58349"/>
        <dbReference type="EC" id="1.8.1.9"/>
    </reaction>
</comment>
<dbReference type="GO" id="GO:0004791">
    <property type="term" value="F:thioredoxin-disulfide reductase (NADPH) activity"/>
    <property type="evidence" value="ECO:0007669"/>
    <property type="project" value="UniProtKB-EC"/>
</dbReference>
<dbReference type="PROSITE" id="PS50110">
    <property type="entry name" value="RESPONSE_REGULATORY"/>
    <property type="match status" value="1"/>
</dbReference>
<evidence type="ECO:0000256" key="1">
    <source>
        <dbReference type="ARBA" id="ARBA00022630"/>
    </source>
</evidence>
<dbReference type="Gene3D" id="3.50.50.60">
    <property type="entry name" value="FAD/NAD(P)-binding domain"/>
    <property type="match status" value="2"/>
</dbReference>
<dbReference type="InterPro" id="IPR023753">
    <property type="entry name" value="FAD/NAD-binding_dom"/>
</dbReference>
<name>A0A8J3ZAR8_9ACTN</name>
<keyword evidence="4" id="KW-0597">Phosphoprotein</keyword>
<dbReference type="PANTHER" id="PTHR48105">
    <property type="entry name" value="THIOREDOXIN REDUCTASE 1-RELATED-RELATED"/>
    <property type="match status" value="1"/>
</dbReference>
<dbReference type="Proteomes" id="UP000612585">
    <property type="component" value="Unassembled WGS sequence"/>
</dbReference>
<dbReference type="Gene3D" id="3.40.50.2300">
    <property type="match status" value="1"/>
</dbReference>
<feature type="domain" description="Response regulatory" evidence="5">
    <location>
        <begin position="5"/>
        <end position="128"/>
    </location>
</feature>
<dbReference type="RefSeq" id="WP_204004934.1">
    <property type="nucleotide sequence ID" value="NZ_BOPG01000056.1"/>
</dbReference>
<evidence type="ECO:0000313" key="6">
    <source>
        <dbReference type="EMBL" id="GIJ60526.1"/>
    </source>
</evidence>
<dbReference type="Pfam" id="PF00072">
    <property type="entry name" value="Response_reg"/>
    <property type="match status" value="1"/>
</dbReference>
<evidence type="ECO:0000256" key="2">
    <source>
        <dbReference type="ARBA" id="ARBA00023002"/>
    </source>
</evidence>
<comment type="caution">
    <text evidence="6">The sequence shown here is derived from an EMBL/GenBank/DDBJ whole genome shotgun (WGS) entry which is preliminary data.</text>
</comment>
<dbReference type="InterPro" id="IPR001789">
    <property type="entry name" value="Sig_transdc_resp-reg_receiver"/>
</dbReference>
<evidence type="ECO:0000259" key="5">
    <source>
        <dbReference type="PROSITE" id="PS50110"/>
    </source>
</evidence>
<evidence type="ECO:0000256" key="4">
    <source>
        <dbReference type="PROSITE-ProRule" id="PRU00169"/>
    </source>
</evidence>
<proteinExistence type="predicted"/>
<protein>
    <submittedName>
        <fullName evidence="6">Fused response regulator/thioredoxin-disulfide reductase</fullName>
    </submittedName>
</protein>
<keyword evidence="1" id="KW-0285">Flavoprotein</keyword>
<dbReference type="AlphaFoldDB" id="A0A8J3ZAR8"/>
<dbReference type="Pfam" id="PF07992">
    <property type="entry name" value="Pyr_redox_2"/>
    <property type="match status" value="1"/>
</dbReference>
<sequence>MSRPAMLTVDDDPAVSRAVARDLRRKYGEQFQIVRASSGDEGLAALREIKLRGGRVAVLLADYRMPQMSGIEFLEQAMDLFPNARRALLTAYADTDAAIQAINVVDVDHYLLKPWDPPEEKLYPVVDALVEAWKAAPDREVSEIKVVGHRLSAPSWKLRDFLAANLVPYRWFTVDDPEGQRLLDAAGVGREAVPLIVTADGRPLAAPSKAELAAAVGLSTEASQDFYDLVIVGGGPAGLGAAVYGASEGLRTVLLERRATGGQAGQSSRIENYLGFPDGVSGSQLTERARRQAGRLGAEMLTTRDVTAIEARGSARVVRFGDGSEISAHTVILATGVSYRPLQCPGAADLTGRGVYYGSTVTEGAACKDSDVYIVGGANSAGQAAVFFSQYARSVTIVIRGESLERSMSYYLIQQLGAIENVSVRTCTEVVGAHGDGRLESLTLRCSNDGTHDRVEAGYMFVFIGAEPRTDWLGDAVARDSRGFVCTGPDLMLDGKRPSGWDRDRDPYHLETSVPGIFAAGDVRSNSVKRVASAVGEGAMAVTLVHRYLEAQ</sequence>
<dbReference type="SUPFAM" id="SSF51905">
    <property type="entry name" value="FAD/NAD(P)-binding domain"/>
    <property type="match status" value="1"/>
</dbReference>
<dbReference type="PRINTS" id="PR00469">
    <property type="entry name" value="PNDRDTASEII"/>
</dbReference>